<gene>
    <name evidence="9" type="ORF">Rsub_02499</name>
</gene>
<dbReference type="GO" id="GO:0004497">
    <property type="term" value="F:monooxygenase activity"/>
    <property type="evidence" value="ECO:0007669"/>
    <property type="project" value="UniProtKB-KW"/>
</dbReference>
<dbReference type="GO" id="GO:0016705">
    <property type="term" value="F:oxidoreductase activity, acting on paired donors, with incorporation or reduction of molecular oxygen"/>
    <property type="evidence" value="ECO:0007669"/>
    <property type="project" value="InterPro"/>
</dbReference>
<evidence type="ECO:0000256" key="5">
    <source>
        <dbReference type="ARBA" id="ARBA00023004"/>
    </source>
</evidence>
<comment type="similarity">
    <text evidence="1">Belongs to the cytochrome P450 family.</text>
</comment>
<accession>A0A2V0NXU5</accession>
<keyword evidence="2 7" id="KW-0349">Heme</keyword>
<name>A0A2V0NXU5_9CHLO</name>
<evidence type="ECO:0000256" key="6">
    <source>
        <dbReference type="ARBA" id="ARBA00023033"/>
    </source>
</evidence>
<dbReference type="STRING" id="307507.A0A2V0NXU5"/>
<evidence type="ECO:0000256" key="3">
    <source>
        <dbReference type="ARBA" id="ARBA00022723"/>
    </source>
</evidence>
<dbReference type="Gene3D" id="1.10.630.10">
    <property type="entry name" value="Cytochrome P450"/>
    <property type="match status" value="1"/>
</dbReference>
<proteinExistence type="inferred from homology"/>
<dbReference type="AlphaFoldDB" id="A0A2V0NXU5"/>
<evidence type="ECO:0000256" key="4">
    <source>
        <dbReference type="ARBA" id="ARBA00023002"/>
    </source>
</evidence>
<evidence type="ECO:0000256" key="1">
    <source>
        <dbReference type="ARBA" id="ARBA00010617"/>
    </source>
</evidence>
<keyword evidence="4" id="KW-0560">Oxidoreductase</keyword>
<sequence length="525" mass="57087">MQLRQGLGAAELVVPQQRRRPPLRAPAPRPGARRAPPPPAASAAASAAPDAPPTPTLPVFSGKVDWTVMYKQVLQASRDLKVDAFWFQGPRNVALRHPDDVALVCRDSDCFTKGDGMQRIHAWLGDGLVATADAALHDGMRELLIPAFVAAAVKGFAPDFAKVGEEVADVLELMDGREYDIERLCRRATLDVIGRAGFGHDFQGVKFAAAEARGEAAAGRGSPSEGAIGDGFVDVISVFDALLLPAFMLLARPLEPEANIPGIEGYHRSIRLLDDVIERMVEVRRSRGISPGDNSLLSHMLRAQQAGNGMVTDKQMRDQLQTFFFAGSDTTATTLCFALYQLSRHPEVLEACLEEVDSIMGDAPSDSLSSEDYGRMKLLAGVANETLRMFPAAPSVSRRCAQDVTIRGHAIPAGTRVVVSLYGMQRHEDYWPRPDEWLPERWLPANAPTMAPHADKAFMPFTVGPRACIGKYFALIELQVLLAVILRRIAPGPAAGRGELDTWQNLTLCAAGGAPIVPRRRRRRA</sequence>
<dbReference type="PRINTS" id="PR00385">
    <property type="entry name" value="P450"/>
</dbReference>
<dbReference type="PANTHER" id="PTHR24291">
    <property type="entry name" value="CYTOCHROME P450 FAMILY 4"/>
    <property type="match status" value="1"/>
</dbReference>
<dbReference type="OrthoDB" id="538795at2759"/>
<evidence type="ECO:0000313" key="9">
    <source>
        <dbReference type="EMBL" id="GBF90393.1"/>
    </source>
</evidence>
<reference evidence="9 10" key="1">
    <citation type="journal article" date="2018" name="Sci. Rep.">
        <title>Raphidocelis subcapitata (=Pseudokirchneriella subcapitata) provides an insight into genome evolution and environmental adaptations in the Sphaeropleales.</title>
        <authorList>
            <person name="Suzuki S."/>
            <person name="Yamaguchi H."/>
            <person name="Nakajima N."/>
            <person name="Kawachi M."/>
        </authorList>
    </citation>
    <scope>NUCLEOTIDE SEQUENCE [LARGE SCALE GENOMIC DNA]</scope>
    <source>
        <strain evidence="9 10">NIES-35</strain>
    </source>
</reference>
<dbReference type="InterPro" id="IPR001128">
    <property type="entry name" value="Cyt_P450"/>
</dbReference>
<feature type="compositionally biased region" description="Pro residues" evidence="8">
    <location>
        <begin position="23"/>
        <end position="40"/>
    </location>
</feature>
<dbReference type="InParanoid" id="A0A2V0NXU5"/>
<feature type="region of interest" description="Disordered" evidence="8">
    <location>
        <begin position="1"/>
        <end position="56"/>
    </location>
</feature>
<dbReference type="GO" id="GO:0005506">
    <property type="term" value="F:iron ion binding"/>
    <property type="evidence" value="ECO:0007669"/>
    <property type="project" value="InterPro"/>
</dbReference>
<dbReference type="InterPro" id="IPR036396">
    <property type="entry name" value="Cyt_P450_sf"/>
</dbReference>
<evidence type="ECO:0000313" key="10">
    <source>
        <dbReference type="Proteomes" id="UP000247498"/>
    </source>
</evidence>
<protein>
    <submittedName>
        <fullName evidence="9">Cytochrome P450</fullName>
    </submittedName>
</protein>
<dbReference type="InterPro" id="IPR050196">
    <property type="entry name" value="Cytochrome_P450_Monoox"/>
</dbReference>
<dbReference type="GO" id="GO:0020037">
    <property type="term" value="F:heme binding"/>
    <property type="evidence" value="ECO:0007669"/>
    <property type="project" value="InterPro"/>
</dbReference>
<keyword evidence="3 7" id="KW-0479">Metal-binding</keyword>
<keyword evidence="10" id="KW-1185">Reference proteome</keyword>
<feature type="binding site" description="axial binding residue" evidence="7">
    <location>
        <position position="468"/>
    </location>
    <ligand>
        <name>heme</name>
        <dbReference type="ChEBI" id="CHEBI:30413"/>
    </ligand>
    <ligandPart>
        <name>Fe</name>
        <dbReference type="ChEBI" id="CHEBI:18248"/>
    </ligandPart>
</feature>
<dbReference type="InterPro" id="IPR002401">
    <property type="entry name" value="Cyt_P450_E_grp-I"/>
</dbReference>
<keyword evidence="5 7" id="KW-0408">Iron</keyword>
<evidence type="ECO:0000256" key="7">
    <source>
        <dbReference type="PIRSR" id="PIRSR602401-1"/>
    </source>
</evidence>
<dbReference type="Proteomes" id="UP000247498">
    <property type="component" value="Unassembled WGS sequence"/>
</dbReference>
<keyword evidence="6" id="KW-0503">Monooxygenase</keyword>
<evidence type="ECO:0000256" key="8">
    <source>
        <dbReference type="SAM" id="MobiDB-lite"/>
    </source>
</evidence>
<comment type="cofactor">
    <cofactor evidence="7">
        <name>heme</name>
        <dbReference type="ChEBI" id="CHEBI:30413"/>
    </cofactor>
</comment>
<dbReference type="PRINTS" id="PR00463">
    <property type="entry name" value="EP450I"/>
</dbReference>
<evidence type="ECO:0000256" key="2">
    <source>
        <dbReference type="ARBA" id="ARBA00022617"/>
    </source>
</evidence>
<dbReference type="EMBL" id="BDRX01000016">
    <property type="protein sequence ID" value="GBF90393.1"/>
    <property type="molecule type" value="Genomic_DNA"/>
</dbReference>
<dbReference type="SUPFAM" id="SSF48264">
    <property type="entry name" value="Cytochrome P450"/>
    <property type="match status" value="1"/>
</dbReference>
<dbReference type="PANTHER" id="PTHR24291:SF50">
    <property type="entry name" value="BIFUNCTIONAL ALBAFLAVENONE MONOOXYGENASE_TERPENE SYNTHASE"/>
    <property type="match status" value="1"/>
</dbReference>
<comment type="caution">
    <text evidence="9">The sequence shown here is derived from an EMBL/GenBank/DDBJ whole genome shotgun (WGS) entry which is preliminary data.</text>
</comment>
<organism evidence="9 10">
    <name type="scientific">Raphidocelis subcapitata</name>
    <dbReference type="NCBI Taxonomy" id="307507"/>
    <lineage>
        <taxon>Eukaryota</taxon>
        <taxon>Viridiplantae</taxon>
        <taxon>Chlorophyta</taxon>
        <taxon>core chlorophytes</taxon>
        <taxon>Chlorophyceae</taxon>
        <taxon>CS clade</taxon>
        <taxon>Sphaeropleales</taxon>
        <taxon>Selenastraceae</taxon>
        <taxon>Raphidocelis</taxon>
    </lineage>
</organism>
<dbReference type="Pfam" id="PF00067">
    <property type="entry name" value="p450"/>
    <property type="match status" value="1"/>
</dbReference>